<feature type="chain" id="PRO_5046262868" description="Inhibitor of vertebrate lysozyme (Ivy)" evidence="1">
    <location>
        <begin position="20"/>
        <end position="115"/>
    </location>
</feature>
<dbReference type="Proteomes" id="UP001156627">
    <property type="component" value="Unassembled WGS sequence"/>
</dbReference>
<protein>
    <recommendedName>
        <fullName evidence="4">Inhibitor of vertebrate lysozyme (Ivy)</fullName>
    </recommendedName>
</protein>
<evidence type="ECO:0000256" key="1">
    <source>
        <dbReference type="SAM" id="SignalP"/>
    </source>
</evidence>
<name>A0ABQ5X6N6_9GAMM</name>
<keyword evidence="3" id="KW-1185">Reference proteome</keyword>
<sequence>MKSAVVVALSLLWSGMAMADAPGHWVVAIAGSNQPYMCNECALRTPLPDVTSAQALNTWKAGQSPFIGLVDAKGVHHTIQNGDKVSLCNQTGCSVYTWQEPDGWTQGVFQRMESH</sequence>
<dbReference type="RefSeq" id="WP_284330641.1">
    <property type="nucleotide sequence ID" value="NZ_BSOA01000003.1"/>
</dbReference>
<feature type="signal peptide" evidence="1">
    <location>
        <begin position="1"/>
        <end position="19"/>
    </location>
</feature>
<dbReference type="EMBL" id="BSOA01000003">
    <property type="protein sequence ID" value="GLQ87213.1"/>
    <property type="molecule type" value="Genomic_DNA"/>
</dbReference>
<proteinExistence type="predicted"/>
<evidence type="ECO:0000313" key="2">
    <source>
        <dbReference type="EMBL" id="GLQ87213.1"/>
    </source>
</evidence>
<gene>
    <name evidence="2" type="ORF">GCM10007898_07790</name>
</gene>
<accession>A0ABQ5X6N6</accession>
<reference evidence="3" key="1">
    <citation type="journal article" date="2019" name="Int. J. Syst. Evol. Microbiol.">
        <title>The Global Catalogue of Microorganisms (GCM) 10K type strain sequencing project: providing services to taxonomists for standard genome sequencing and annotation.</title>
        <authorList>
            <consortium name="The Broad Institute Genomics Platform"/>
            <consortium name="The Broad Institute Genome Sequencing Center for Infectious Disease"/>
            <person name="Wu L."/>
            <person name="Ma J."/>
        </authorList>
    </citation>
    <scope>NUCLEOTIDE SEQUENCE [LARGE SCALE GENOMIC DNA]</scope>
    <source>
        <strain evidence="3">NBRC 111981</strain>
    </source>
</reference>
<keyword evidence="1" id="KW-0732">Signal</keyword>
<organism evidence="2 3">
    <name type="scientific">Dyella flagellata</name>
    <dbReference type="NCBI Taxonomy" id="1867833"/>
    <lineage>
        <taxon>Bacteria</taxon>
        <taxon>Pseudomonadati</taxon>
        <taxon>Pseudomonadota</taxon>
        <taxon>Gammaproteobacteria</taxon>
        <taxon>Lysobacterales</taxon>
        <taxon>Rhodanobacteraceae</taxon>
        <taxon>Dyella</taxon>
    </lineage>
</organism>
<evidence type="ECO:0008006" key="4">
    <source>
        <dbReference type="Google" id="ProtNLM"/>
    </source>
</evidence>
<comment type="caution">
    <text evidence="2">The sequence shown here is derived from an EMBL/GenBank/DDBJ whole genome shotgun (WGS) entry which is preliminary data.</text>
</comment>
<evidence type="ECO:0000313" key="3">
    <source>
        <dbReference type="Proteomes" id="UP001156627"/>
    </source>
</evidence>